<sequence length="229" mass="26663">MEMIADLLNLARYWISGAYEEEDEDEDDCISEVYMFTKVNDRSRSSMNLVALERQIQQQNHDESTGHAENASSQKRGPLYELWLERKMEEKSLARMREKVDSLINCYEVWEYLAPRLMAVIANSEWDRDWAVEESRKNGPIGQEMLQAEMSNLANRILAQLRDHVRAPSRLAMGTDEVPFASDEPLSERMGYLMDLLENACRQDYIDDRTALEEKMNRRDSRLDSGPTL</sequence>
<comment type="caution">
    <text evidence="1">The sequence shown here is derived from an EMBL/GenBank/DDBJ whole genome shotgun (WGS) entry which is preliminary data.</text>
</comment>
<protein>
    <submittedName>
        <fullName evidence="1">Uncharacterized protein</fullName>
    </submittedName>
</protein>
<reference evidence="1" key="1">
    <citation type="submission" date="2023-07" db="EMBL/GenBank/DDBJ databases">
        <title>Black Yeasts Isolated from many extreme environments.</title>
        <authorList>
            <person name="Coleine C."/>
            <person name="Stajich J.E."/>
            <person name="Selbmann L."/>
        </authorList>
    </citation>
    <scope>NUCLEOTIDE SEQUENCE</scope>
    <source>
        <strain evidence="1">CCFEE 5714</strain>
    </source>
</reference>
<dbReference type="Proteomes" id="UP001281147">
    <property type="component" value="Unassembled WGS sequence"/>
</dbReference>
<keyword evidence="2" id="KW-1185">Reference proteome</keyword>
<dbReference type="EMBL" id="JAUTXU010000019">
    <property type="protein sequence ID" value="KAK3721045.1"/>
    <property type="molecule type" value="Genomic_DNA"/>
</dbReference>
<accession>A0ACC3NRQ6</accession>
<organism evidence="1 2">
    <name type="scientific">Vermiconidia calcicola</name>
    <dbReference type="NCBI Taxonomy" id="1690605"/>
    <lineage>
        <taxon>Eukaryota</taxon>
        <taxon>Fungi</taxon>
        <taxon>Dikarya</taxon>
        <taxon>Ascomycota</taxon>
        <taxon>Pezizomycotina</taxon>
        <taxon>Dothideomycetes</taxon>
        <taxon>Dothideomycetidae</taxon>
        <taxon>Mycosphaerellales</taxon>
        <taxon>Extremaceae</taxon>
        <taxon>Vermiconidia</taxon>
    </lineage>
</organism>
<evidence type="ECO:0000313" key="1">
    <source>
        <dbReference type="EMBL" id="KAK3721045.1"/>
    </source>
</evidence>
<name>A0ACC3NRQ6_9PEZI</name>
<gene>
    <name evidence="1" type="ORF">LTR37_003335</name>
</gene>
<evidence type="ECO:0000313" key="2">
    <source>
        <dbReference type="Proteomes" id="UP001281147"/>
    </source>
</evidence>
<proteinExistence type="predicted"/>